<accession>A0AA96V7P6</accession>
<proteinExistence type="predicted"/>
<keyword evidence="2" id="KW-1185">Reference proteome</keyword>
<evidence type="ECO:0000313" key="2">
    <source>
        <dbReference type="Proteomes" id="UP001304970"/>
    </source>
</evidence>
<dbReference type="EMBL" id="CP131061">
    <property type="protein sequence ID" value="WNY27688.1"/>
    <property type="molecule type" value="Genomic_DNA"/>
</dbReference>
<organism evidence="1 2">
    <name type="scientific">Methanolapillus ohkumae</name>
    <dbReference type="NCBI Taxonomy" id="3028298"/>
    <lineage>
        <taxon>Archaea</taxon>
        <taxon>Methanobacteriati</taxon>
        <taxon>Methanobacteriota</taxon>
        <taxon>Stenosarchaea group</taxon>
        <taxon>Methanomicrobia</taxon>
        <taxon>Methanosarcinales</taxon>
        <taxon>Methanosarcinaceae</taxon>
        <taxon>Methanolapillus</taxon>
    </lineage>
</organism>
<dbReference type="Proteomes" id="UP001304970">
    <property type="component" value="Chromosome"/>
</dbReference>
<gene>
    <name evidence="1" type="ORF">MsAm2_14930</name>
</gene>
<protein>
    <submittedName>
        <fullName evidence="1">Uncharacterized protein</fullName>
    </submittedName>
</protein>
<name>A0AA96V7P6_9EURY</name>
<dbReference type="AlphaFoldDB" id="A0AA96V7P6"/>
<sequence length="208" mass="22966">MDEKSHMKIWIILLAVFFIVIAAAGVYAATSGQKNNSANETDLGTIMINWYFPEYNQLIAKSDLIVVANVTDERGVWDTADGKKPENISNYENETGKKATISTEYTFKTNEILKGTVNDTFLGRVKGGTADGYTFAAMKVPSFDKGDIVLLFIQYPKDENGNIIPMDYIQIGEPDAFIQTSDGNFSNDYYGEISLDQLKKDIAATPAA</sequence>
<reference evidence="1 2" key="1">
    <citation type="submission" date="2023-07" db="EMBL/GenBank/DDBJ databases">
        <title>Closed genome sequence of Methanosarcinaceae archaeon Am2.</title>
        <authorList>
            <person name="Poehlein A."/>
            <person name="Protasov E."/>
            <person name="Platt K."/>
            <person name="Reeh H."/>
            <person name="Daniel R."/>
            <person name="Brune A."/>
        </authorList>
    </citation>
    <scope>NUCLEOTIDE SEQUENCE [LARGE SCALE GENOMIC DNA]</scope>
    <source>
        <strain evidence="1 2">Am2</strain>
    </source>
</reference>
<evidence type="ECO:0000313" key="1">
    <source>
        <dbReference type="EMBL" id="WNY27688.1"/>
    </source>
</evidence>
<dbReference type="GeneID" id="89228916"/>
<dbReference type="RefSeq" id="WP_338097646.1">
    <property type="nucleotide sequence ID" value="NZ_CP131061.1"/>
</dbReference>